<dbReference type="SMART" id="SM00642">
    <property type="entry name" value="Aamy"/>
    <property type="match status" value="1"/>
</dbReference>
<sequence length="643" mass="71114">MSVLSTLSRISDFDLFLIAQGRHERLWEVLGAHVEGTGTRFAVWAPNAREVQVAGDFTGWSGVPLERLGSSGVWSGHVDGAAPGHRYKYRIHGADGRWVDKADPLARATEAPPRTASVIDRSEYQWGDGDWVAARRTDHHARPMSVYEVHLGSWRPGLSYVELADQLVAYVSDLGFTHVELLPVAEHPYGGSWGYQVTGYYAPTARFGTPDEFRYLVDRLHQAGVGVLLDWVPAHFPKDEWALARFDGTCLYEHPDPRRGEHPDWGSLVFNYGRWEVRNFLIANALYWLEEFHVDGLRVDAVASMLYLDYSRGHGQWEPNAYGGREHLEAIDLLRELNATVYRNHPGVVMIAEESTAWPGVSRPVDWGGLGFGLKWNMGWMHDTLGYVGRDPVHRTFHHDELTWPTVYAFDEQFLLPISHDEVVHGKGSLIGKMPGDRWQKLAGLRGFLAYMWAFPGKQLLFMGCELADEREWSEARGLDWSLTGEGTPGLLRDLNRVYRESPSLWANDTSGDGFGWIRHDDRASNVVTFLRRAGAAAARAGTTAAHAGAAAAHDGAAAAHDGGETLVCVVNFSGVPRIGYRVGLPEGGRWDEVVNTDAHAYGGSGVGNFGAVDAEAVPADGHQHSAEVHVGPYAAVWLRKSG</sequence>
<comment type="subunit">
    <text evidence="9">Monomer.</text>
</comment>
<dbReference type="InterPro" id="IPR013780">
    <property type="entry name" value="Glyco_hydro_b"/>
</dbReference>
<evidence type="ECO:0000256" key="8">
    <source>
        <dbReference type="ARBA" id="ARBA00023277"/>
    </source>
</evidence>
<keyword evidence="5 9" id="KW-0328">Glycosyltransferase</keyword>
<evidence type="ECO:0000256" key="1">
    <source>
        <dbReference type="ARBA" id="ARBA00000826"/>
    </source>
</evidence>
<dbReference type="InterPro" id="IPR004193">
    <property type="entry name" value="Glyco_hydro_13_N"/>
</dbReference>
<accession>A0ABU0ZP95</accession>
<dbReference type="Gene3D" id="2.60.40.1180">
    <property type="entry name" value="Golgi alpha-mannosidase II"/>
    <property type="match status" value="1"/>
</dbReference>
<keyword evidence="4 9" id="KW-0321">Glycogen metabolism</keyword>
<dbReference type="PANTHER" id="PTHR43651">
    <property type="entry name" value="1,4-ALPHA-GLUCAN-BRANCHING ENZYME"/>
    <property type="match status" value="1"/>
</dbReference>
<dbReference type="PIRSF" id="PIRSF000463">
    <property type="entry name" value="GlgB"/>
    <property type="match status" value="1"/>
</dbReference>
<evidence type="ECO:0000256" key="7">
    <source>
        <dbReference type="ARBA" id="ARBA00023056"/>
    </source>
</evidence>
<dbReference type="Gene3D" id="3.20.20.80">
    <property type="entry name" value="Glycosidases"/>
    <property type="match status" value="1"/>
</dbReference>
<dbReference type="CDD" id="cd02855">
    <property type="entry name" value="E_set_GBE_prok_N"/>
    <property type="match status" value="1"/>
</dbReference>
<feature type="domain" description="Glycosyl hydrolase family 13 catalytic" evidence="10">
    <location>
        <begin position="148"/>
        <end position="477"/>
    </location>
</feature>
<evidence type="ECO:0000256" key="3">
    <source>
        <dbReference type="ARBA" id="ARBA00009000"/>
    </source>
</evidence>
<evidence type="ECO:0000256" key="6">
    <source>
        <dbReference type="ARBA" id="ARBA00022679"/>
    </source>
</evidence>
<protein>
    <recommendedName>
        <fullName evidence="9">1,4-alpha-glucan branching enzyme GlgB</fullName>
        <ecNumber evidence="9">2.4.1.18</ecNumber>
    </recommendedName>
    <alternativeName>
        <fullName evidence="9">1,4-alpha-D-glucan:1,4-alpha-D-glucan 6-glucosyl-transferase</fullName>
    </alternativeName>
    <alternativeName>
        <fullName evidence="9">Alpha-(1-&gt;4)-glucan branching enzyme</fullName>
    </alternativeName>
    <alternativeName>
        <fullName evidence="9">Glycogen branching enzyme</fullName>
        <shortName evidence="9">BE</shortName>
    </alternativeName>
</protein>
<dbReference type="Gene3D" id="2.60.40.10">
    <property type="entry name" value="Immunoglobulins"/>
    <property type="match status" value="1"/>
</dbReference>
<proteinExistence type="inferred from homology"/>
<feature type="active site" description="Nucleophile" evidence="9">
    <location>
        <position position="300"/>
    </location>
</feature>
<comment type="similarity">
    <text evidence="3 9">Belongs to the glycosyl hydrolase 13 family. GlgB subfamily.</text>
</comment>
<feature type="active site" description="Proton donor" evidence="9">
    <location>
        <position position="353"/>
    </location>
</feature>
<evidence type="ECO:0000313" key="12">
    <source>
        <dbReference type="Proteomes" id="UP001230908"/>
    </source>
</evidence>
<dbReference type="NCBIfam" id="NF008967">
    <property type="entry name" value="PRK12313.1"/>
    <property type="match status" value="1"/>
</dbReference>
<dbReference type="GO" id="GO:0003844">
    <property type="term" value="F:1,4-alpha-glucan branching enzyme activity"/>
    <property type="evidence" value="ECO:0007669"/>
    <property type="project" value="UniProtKB-EC"/>
</dbReference>
<dbReference type="NCBIfam" id="NF003811">
    <property type="entry name" value="PRK05402.1"/>
    <property type="match status" value="1"/>
</dbReference>
<dbReference type="RefSeq" id="WP_308716129.1">
    <property type="nucleotide sequence ID" value="NZ_JAVHUY010000034.1"/>
</dbReference>
<comment type="caution">
    <text evidence="11">The sequence shown here is derived from an EMBL/GenBank/DDBJ whole genome shotgun (WGS) entry which is preliminary data.</text>
</comment>
<dbReference type="Pfam" id="PF00128">
    <property type="entry name" value="Alpha-amylase"/>
    <property type="match status" value="1"/>
</dbReference>
<dbReference type="EMBL" id="JAVHUY010000034">
    <property type="protein sequence ID" value="MDQ7908861.1"/>
    <property type="molecule type" value="Genomic_DNA"/>
</dbReference>
<dbReference type="InterPro" id="IPR006047">
    <property type="entry name" value="GH13_cat_dom"/>
</dbReference>
<comment type="catalytic activity">
    <reaction evidence="1 9">
        <text>Transfers a segment of a (1-&gt;4)-alpha-D-glucan chain to a primary hydroxy group in a similar glucan chain.</text>
        <dbReference type="EC" id="2.4.1.18"/>
    </reaction>
</comment>
<keyword evidence="6 9" id="KW-0808">Transferase</keyword>
<organism evidence="11 12">
    <name type="scientific">Phytohabitans maris</name>
    <dbReference type="NCBI Taxonomy" id="3071409"/>
    <lineage>
        <taxon>Bacteria</taxon>
        <taxon>Bacillati</taxon>
        <taxon>Actinomycetota</taxon>
        <taxon>Actinomycetes</taxon>
        <taxon>Micromonosporales</taxon>
        <taxon>Micromonosporaceae</taxon>
    </lineage>
</organism>
<evidence type="ECO:0000259" key="10">
    <source>
        <dbReference type="SMART" id="SM00642"/>
    </source>
</evidence>
<dbReference type="NCBIfam" id="TIGR01515">
    <property type="entry name" value="branching_enzym"/>
    <property type="match status" value="1"/>
</dbReference>
<dbReference type="SUPFAM" id="SSF51445">
    <property type="entry name" value="(Trans)glycosidases"/>
    <property type="match status" value="1"/>
</dbReference>
<dbReference type="EC" id="2.4.1.18" evidence="9"/>
<keyword evidence="7 9" id="KW-0320">Glycogen biosynthesis</keyword>
<evidence type="ECO:0000256" key="5">
    <source>
        <dbReference type="ARBA" id="ARBA00022676"/>
    </source>
</evidence>
<dbReference type="InterPro" id="IPR017853">
    <property type="entry name" value="GH"/>
</dbReference>
<dbReference type="InterPro" id="IPR013783">
    <property type="entry name" value="Ig-like_fold"/>
</dbReference>
<evidence type="ECO:0000256" key="2">
    <source>
        <dbReference type="ARBA" id="ARBA00004964"/>
    </source>
</evidence>
<evidence type="ECO:0000313" key="11">
    <source>
        <dbReference type="EMBL" id="MDQ7908861.1"/>
    </source>
</evidence>
<dbReference type="InterPro" id="IPR044143">
    <property type="entry name" value="GlgB_N_E_set_prok"/>
</dbReference>
<dbReference type="Pfam" id="PF02806">
    <property type="entry name" value="Alpha-amylase_C"/>
    <property type="match status" value="1"/>
</dbReference>
<comment type="pathway">
    <text evidence="2 9">Glycan biosynthesis; glycogen biosynthesis.</text>
</comment>
<evidence type="ECO:0000256" key="4">
    <source>
        <dbReference type="ARBA" id="ARBA00022600"/>
    </source>
</evidence>
<dbReference type="InterPro" id="IPR037439">
    <property type="entry name" value="Branching_enzy"/>
</dbReference>
<dbReference type="PANTHER" id="PTHR43651:SF3">
    <property type="entry name" value="1,4-ALPHA-GLUCAN-BRANCHING ENZYME"/>
    <property type="match status" value="1"/>
</dbReference>
<gene>
    <name evidence="9 11" type="primary">glgB</name>
    <name evidence="11" type="ORF">RB614_30445</name>
</gene>
<reference evidence="11 12" key="1">
    <citation type="submission" date="2023-08" db="EMBL/GenBank/DDBJ databases">
        <title>Phytohabitans sansha sp. nov., isolated from marine sediment.</title>
        <authorList>
            <person name="Zhao Y."/>
            <person name="Yi K."/>
        </authorList>
    </citation>
    <scope>NUCLEOTIDE SEQUENCE [LARGE SCALE GENOMIC DNA]</scope>
    <source>
        <strain evidence="11 12">ZYX-F-186</strain>
    </source>
</reference>
<dbReference type="CDD" id="cd11322">
    <property type="entry name" value="AmyAc_Glg_BE"/>
    <property type="match status" value="1"/>
</dbReference>
<dbReference type="Pfam" id="PF02922">
    <property type="entry name" value="CBM_48"/>
    <property type="match status" value="1"/>
</dbReference>
<dbReference type="SUPFAM" id="SSF51011">
    <property type="entry name" value="Glycosyl hydrolase domain"/>
    <property type="match status" value="1"/>
</dbReference>
<comment type="function">
    <text evidence="9">Catalyzes the formation of the alpha-1,6-glucosidic linkages in glycogen by scission of a 1,4-alpha-linked oligosaccharide from growing alpha-1,4-glucan chains and the subsequent attachment of the oligosaccharide to the alpha-1,6 position.</text>
</comment>
<name>A0ABU0ZP95_9ACTN</name>
<dbReference type="InterPro" id="IPR006048">
    <property type="entry name" value="A-amylase/branching_C"/>
</dbReference>
<keyword evidence="12" id="KW-1185">Reference proteome</keyword>
<dbReference type="HAMAP" id="MF_00685">
    <property type="entry name" value="GlgB"/>
    <property type="match status" value="1"/>
</dbReference>
<evidence type="ECO:0000256" key="9">
    <source>
        <dbReference type="HAMAP-Rule" id="MF_00685"/>
    </source>
</evidence>
<keyword evidence="8 9" id="KW-0119">Carbohydrate metabolism</keyword>
<dbReference type="InterPro" id="IPR006407">
    <property type="entry name" value="GlgB"/>
</dbReference>
<dbReference type="Proteomes" id="UP001230908">
    <property type="component" value="Unassembled WGS sequence"/>
</dbReference>